<comment type="caution">
    <text evidence="1">The sequence shown here is derived from an EMBL/GenBank/DDBJ whole genome shotgun (WGS) entry which is preliminary data.</text>
</comment>
<proteinExistence type="predicted"/>
<reference evidence="1" key="1">
    <citation type="submission" date="2021-03" db="EMBL/GenBank/DDBJ databases">
        <authorList>
            <consortium name="DOE Joint Genome Institute"/>
            <person name="Ahrendt S."/>
            <person name="Looney B.P."/>
            <person name="Miyauchi S."/>
            <person name="Morin E."/>
            <person name="Drula E."/>
            <person name="Courty P.E."/>
            <person name="Chicoki N."/>
            <person name="Fauchery L."/>
            <person name="Kohler A."/>
            <person name="Kuo A."/>
            <person name="Labutti K."/>
            <person name="Pangilinan J."/>
            <person name="Lipzen A."/>
            <person name="Riley R."/>
            <person name="Andreopoulos W."/>
            <person name="He G."/>
            <person name="Johnson J."/>
            <person name="Barry K.W."/>
            <person name="Grigoriev I.V."/>
            <person name="Nagy L."/>
            <person name="Hibbett D."/>
            <person name="Henrissat B."/>
            <person name="Matheny P.B."/>
            <person name="Labbe J."/>
            <person name="Martin F."/>
        </authorList>
    </citation>
    <scope>NUCLEOTIDE SEQUENCE</scope>
    <source>
        <strain evidence="1">HHB10654</strain>
    </source>
</reference>
<protein>
    <submittedName>
        <fullName evidence="1">Uncharacterized protein</fullName>
    </submittedName>
</protein>
<name>A0ACB8SLF8_9AGAM</name>
<dbReference type="EMBL" id="MU277248">
    <property type="protein sequence ID" value="KAI0057364.1"/>
    <property type="molecule type" value="Genomic_DNA"/>
</dbReference>
<dbReference type="Proteomes" id="UP000814140">
    <property type="component" value="Unassembled WGS sequence"/>
</dbReference>
<evidence type="ECO:0000313" key="2">
    <source>
        <dbReference type="Proteomes" id="UP000814140"/>
    </source>
</evidence>
<sequence>MPRSSSRGTQRAGRKDRAYAVFRSRGLSADRVPQFACHLASCARMFSTPKTRRLHLISAHGFPKEYFFAVTNKGFGGLLRKWGEGASMLRGTWKPREGEGGDDDDEGDDENVSDAMEEEGPSTSAKIATNGKLKPAGPVAAPLPVKAAESSVDALASSMSSLSLVPSSVRFGRGGKSGGLAPPRGHPRGGAPVSRPAPAQATSTTTHSPPPHTKGEEALPSSTAREDAMNEDTSPSVARPQPHVPKDPRGRGRGRGRGGGFRGGVARGFVPPPPRGGFLAATRGRAVALSRGRGRGLA</sequence>
<gene>
    <name evidence="1" type="ORF">BV25DRAFT_1831191</name>
</gene>
<reference evidence="1" key="2">
    <citation type="journal article" date="2022" name="New Phytol.">
        <title>Evolutionary transition to the ectomycorrhizal habit in the genomes of a hyperdiverse lineage of mushroom-forming fungi.</title>
        <authorList>
            <person name="Looney B."/>
            <person name="Miyauchi S."/>
            <person name="Morin E."/>
            <person name="Drula E."/>
            <person name="Courty P.E."/>
            <person name="Kohler A."/>
            <person name="Kuo A."/>
            <person name="LaButti K."/>
            <person name="Pangilinan J."/>
            <person name="Lipzen A."/>
            <person name="Riley R."/>
            <person name="Andreopoulos W."/>
            <person name="He G."/>
            <person name="Johnson J."/>
            <person name="Nolan M."/>
            <person name="Tritt A."/>
            <person name="Barry K.W."/>
            <person name="Grigoriev I.V."/>
            <person name="Nagy L.G."/>
            <person name="Hibbett D."/>
            <person name="Henrissat B."/>
            <person name="Matheny P.B."/>
            <person name="Labbe J."/>
            <person name="Martin F.M."/>
        </authorList>
    </citation>
    <scope>NUCLEOTIDE SEQUENCE</scope>
    <source>
        <strain evidence="1">HHB10654</strain>
    </source>
</reference>
<keyword evidence="2" id="KW-1185">Reference proteome</keyword>
<organism evidence="1 2">
    <name type="scientific">Artomyces pyxidatus</name>
    <dbReference type="NCBI Taxonomy" id="48021"/>
    <lineage>
        <taxon>Eukaryota</taxon>
        <taxon>Fungi</taxon>
        <taxon>Dikarya</taxon>
        <taxon>Basidiomycota</taxon>
        <taxon>Agaricomycotina</taxon>
        <taxon>Agaricomycetes</taxon>
        <taxon>Russulales</taxon>
        <taxon>Auriscalpiaceae</taxon>
        <taxon>Artomyces</taxon>
    </lineage>
</organism>
<accession>A0ACB8SLF8</accession>
<evidence type="ECO:0000313" key="1">
    <source>
        <dbReference type="EMBL" id="KAI0057364.1"/>
    </source>
</evidence>